<sequence length="54" mass="6079">MNNNLSKKTHKNNTSRSTNIFTPNTFESILKPWRSFQSFSGKASIESIDSVSLS</sequence>
<accession>A0AAV2BUY3</accession>
<reference evidence="2 3" key="1">
    <citation type="submission" date="2024-04" db="EMBL/GenBank/DDBJ databases">
        <authorList>
            <person name="Rising A."/>
            <person name="Reimegard J."/>
            <person name="Sonavane S."/>
            <person name="Akerstrom W."/>
            <person name="Nylinder S."/>
            <person name="Hedman E."/>
            <person name="Kallberg Y."/>
        </authorList>
    </citation>
    <scope>NUCLEOTIDE SEQUENCE [LARGE SCALE GENOMIC DNA]</scope>
</reference>
<name>A0AAV2BUY3_9ARAC</name>
<feature type="region of interest" description="Disordered" evidence="1">
    <location>
        <begin position="1"/>
        <end position="21"/>
    </location>
</feature>
<dbReference type="Proteomes" id="UP001497382">
    <property type="component" value="Unassembled WGS sequence"/>
</dbReference>
<protein>
    <submittedName>
        <fullName evidence="2">Uncharacterized protein</fullName>
    </submittedName>
</protein>
<proteinExistence type="predicted"/>
<evidence type="ECO:0000313" key="2">
    <source>
        <dbReference type="EMBL" id="CAL1300116.1"/>
    </source>
</evidence>
<dbReference type="AlphaFoldDB" id="A0AAV2BUY3"/>
<gene>
    <name evidence="2" type="ORF">LARSCL_LOCUS21755</name>
</gene>
<dbReference type="EMBL" id="CAXIEN010000535">
    <property type="protein sequence ID" value="CAL1300116.1"/>
    <property type="molecule type" value="Genomic_DNA"/>
</dbReference>
<evidence type="ECO:0000313" key="3">
    <source>
        <dbReference type="Proteomes" id="UP001497382"/>
    </source>
</evidence>
<keyword evidence="3" id="KW-1185">Reference proteome</keyword>
<organism evidence="2 3">
    <name type="scientific">Larinioides sclopetarius</name>
    <dbReference type="NCBI Taxonomy" id="280406"/>
    <lineage>
        <taxon>Eukaryota</taxon>
        <taxon>Metazoa</taxon>
        <taxon>Ecdysozoa</taxon>
        <taxon>Arthropoda</taxon>
        <taxon>Chelicerata</taxon>
        <taxon>Arachnida</taxon>
        <taxon>Araneae</taxon>
        <taxon>Araneomorphae</taxon>
        <taxon>Entelegynae</taxon>
        <taxon>Araneoidea</taxon>
        <taxon>Araneidae</taxon>
        <taxon>Larinioides</taxon>
    </lineage>
</organism>
<evidence type="ECO:0000256" key="1">
    <source>
        <dbReference type="SAM" id="MobiDB-lite"/>
    </source>
</evidence>
<comment type="caution">
    <text evidence="2">The sequence shown here is derived from an EMBL/GenBank/DDBJ whole genome shotgun (WGS) entry which is preliminary data.</text>
</comment>